<comment type="caution">
    <text evidence="1">The sequence shown here is derived from an EMBL/GenBank/DDBJ whole genome shotgun (WGS) entry which is preliminary data.</text>
</comment>
<dbReference type="EMBL" id="CM045871">
    <property type="protein sequence ID" value="KAI7952095.1"/>
    <property type="molecule type" value="Genomic_DNA"/>
</dbReference>
<reference evidence="2" key="1">
    <citation type="journal article" date="2018" name="BMC Genomics">
        <title>Genomic insights into host adaptation between the wheat stripe rust pathogen (Puccinia striiformis f. sp. tritici) and the barley stripe rust pathogen (Puccinia striiformis f. sp. hordei).</title>
        <authorList>
            <person name="Xia C."/>
            <person name="Wang M."/>
            <person name="Yin C."/>
            <person name="Cornejo O.E."/>
            <person name="Hulbert S.H."/>
            <person name="Chen X."/>
        </authorList>
    </citation>
    <scope>NUCLEOTIDE SEQUENCE [LARGE SCALE GENOMIC DNA]</scope>
    <source>
        <strain evidence="2">93-210</strain>
    </source>
</reference>
<proteinExistence type="predicted"/>
<evidence type="ECO:0000313" key="1">
    <source>
        <dbReference type="EMBL" id="KAI7952095.1"/>
    </source>
</evidence>
<evidence type="ECO:0000313" key="2">
    <source>
        <dbReference type="Proteomes" id="UP001060170"/>
    </source>
</evidence>
<gene>
    <name evidence="1" type="ORF">MJO28_007779</name>
</gene>
<sequence length="2626" mass="293410">MSQSTTATTTKEQLLPLHNYPHQEQPQQALSFSGRWIPLPKILYATTIYPFNPIHVDPKKIDIKGKRKLDSHEPNELTTHDFTENHSNLVLANPNQVPLDVGDECYVFEQYLPASHPIDPSSIWYRGYVITISHQPSSLSNLPVSQLYSSDSQPFESATDEDQIHPTAHLPDEPQVFLGIFPASHIQIREQLDDSSPRSEDSLAQIRAASAAHLHSIQAQQNNAHVLRSFSKDSGPMEPLPEEDESELITTSLNQQFNSIQKPNEPPENEKLSTPLPSLKSGDETVSGRDEPLIDEIACALREWYTLLFVHLHRRRYQLFRSIKLQIEALHMGRRQLLAQTLSTEEAAKLRRDLVNRLVYGNYIQHLDIIVRHPDYGALVDSEVEIEAVDSRSWMSIIRMYVYQVKLAYLSPALNSPTGAPAILHLAEPSGFNALSSISANNQSKLCEPNQIPLNAHLPSLRNTRTGAPTSVDMLGSPHATRAQNSSGSGYRPKFYHMMLEIKSFLASPCAEGEIVELYFSLYNKSESRFLTEEYCTILNHMGQPQISIAAQSRHSQHTSMSYVSNAGSEASPSAGQNQRVNPNELISLRTMFKDISPHDVQDSIFLVCRLVKNGAMKTVTGQAHHHNSISQPMQEAPHNLSVSPSGYEPEFNSLRNSFDMSRSDTGSGTLRQSGLFKESNGMTFTNPKSGTQSVRRPYGCAVVELAQFSSQSNQMLLSNPNSSGMSRTQASAAPSNVFEPPTSRYTMNIFSPVSEASFPTLHEDIIASRTQEFFGSGNLTSNGPSSNSSNNKHPPPQGLGPKNESIEIQMKTYYGDTNTILKENSSILSDVPVTSRLGFPDVVYPDDSRNEIYIKLWSGDFSNLNVGASKIISSSGSGKNIEVAAELRTNTGTVLERVISRGSGEPKVTRYNSMVYRNNHTPTWGELMKLDISSETIEICHLFFTFRNRQEKSTRSNNGSTQSDKPFAFSYLPLFSANRTFIPDGEHNLILFKYDEQSATPEVYSRVRPTFVPGQMIPEVTPALSKLLIPLKDSFVVRSFLCSTLHTQDEVLLRLMKWNTLLDDPEVLRQTLTKLKFASEVEICKFLRNIFDALFGVLVSRANAETKEYEELVFNALVTLLGIVSDRRFTNFKPVVDLYIDHHFSSTTASNHLLQSFQCLLNNPTSPENAHPLRCTIKVWGYLMRFIVRSRELQRLKELSAPSSGLMCDAVESKFKVDISTLLGRINNLMTTDSSSIIGTQTLAVQHFPSLLTELAKVFTPLELLEKANGFCESIKVSKGKIVMWKLLLQEHIVMSPIFDQAEGRVQLVPKLTTWVKPHLGEFEDYLMFKPQDNSAVKHSARVTWLEGIRIAVAVIAVALDKLHEVLIDPSIYNDPGSLAQEHDNIEYLLGLLPKLLESFREFESPTNVEIVQRLGTTASVISSVPIVFPATYPFSLLNSLPPKPNLNPSNTSNDPNNNPSVGQQNNSPPTVQNALGEIAVVMITMIMLAPTRMLKNHLELMLEVEGKVNFGKFLTKIFKAFYSILKNVSFPSNWLNINVISHKAILKLLEVVSKILQREFIPTSKIKDLQKLKEHMNLSRSGHTMEDPLESSSEQEDEGRFDSNLWSDFFVLNHGLLSSKLLIIEEYPPQKRRVIWKLAGDIRDEGSKIFRKAWESIGDFTISIGIHNHSSLSTTNHNHHNLDQTNESNVDQITSNTGKLIDHQIHINEVTRCGGYQVQFVPGFIEPLLELCLSHHDELRSNAVIVLYSVIVSEFNLNRDFTVIADEIIDKLDNLLGSAPHENLTNQVDEMSRASFVGQLKVLFDQSPVINKQNQLDNKDQQDDHNLNSLKAGGGIEIELKNQVDVFLESLSQFLDLLLSIRNLPPGDEFIDDRVIGTLKLMSFIRNIGRSGIYIHYVHKLVNFHAAHGNFVEAGLALRLHADLHEWDLNSIVEPMPELSLPKQTVFARKETLYFRILDFLSKGKAWESGIQICKELQQQYEHVTFDYERLSEVLAHQSSLFLKIVKTDRYFSEYFRVAFYGQGFPPSVQNRQFVYRGYEWEKYAAFCDRMHNKHPNAQIIQSQSVSTDELAYAEGQYLQITRAIAEPDRTTVVFKNPEVSSSVVSYYEHNATNTFSHSKPFNKDNVDILDTVRMWVEKTFLVCEDVFPTVLKRSEILEIRVLEISPIENAIMITEQKTRELESLYRRYLALTKSSDDKLNTNPLSMALNTVVDTPAKTGIPAFRNVFLSPSYLEEHPSQQHPVQMLRKAIDHQTTVINASLQLHQYLCPPEMKAFHATLHRFFLKNFAEEIGRLPLSSSLNPDLLGSRQEAPEEHQGDRTQQQGPNEGYSISRSHSFVKRYDNNPMFGNGAYQPQKTGKPTLSLSVGGPSSGMLNPSSGQFDPQAQAILVESSSSIQSQFQQGYNYPSSSSLNPGTSLHSVSPAAYSSGQNGIQSNIGLSRSMTMASSHGNPRVNSYHDGSISHMMEKQTGLTVVGVGEGYEYPQAMEGINLSRTMSGPTIGPLDYQFYNGNPTGQGNQRVGGQSISGSSTLVSGSAPTNGSNHGGSSGSLSGGGLGQLIRKGTGTILSSHSSRSNRASYHQSSNNNNSPSPNNNNGNPAVNNPPSPSDRRSILGIRFGSRNK</sequence>
<organism evidence="1 2">
    <name type="scientific">Puccinia striiformis f. sp. tritici</name>
    <dbReference type="NCBI Taxonomy" id="168172"/>
    <lineage>
        <taxon>Eukaryota</taxon>
        <taxon>Fungi</taxon>
        <taxon>Dikarya</taxon>
        <taxon>Basidiomycota</taxon>
        <taxon>Pucciniomycotina</taxon>
        <taxon>Pucciniomycetes</taxon>
        <taxon>Pucciniales</taxon>
        <taxon>Pucciniaceae</taxon>
        <taxon>Puccinia</taxon>
    </lineage>
</organism>
<name>A0ACC0EFE2_9BASI</name>
<protein>
    <submittedName>
        <fullName evidence="1">Uncharacterized protein</fullName>
    </submittedName>
</protein>
<reference evidence="2" key="2">
    <citation type="journal article" date="2018" name="Mol. Plant Microbe Interact.">
        <title>Genome sequence resources for the wheat stripe rust pathogen (Puccinia striiformis f. sp. tritici) and the barley stripe rust pathogen (Puccinia striiformis f. sp. hordei).</title>
        <authorList>
            <person name="Xia C."/>
            <person name="Wang M."/>
            <person name="Yin C."/>
            <person name="Cornejo O.E."/>
            <person name="Hulbert S.H."/>
            <person name="Chen X."/>
        </authorList>
    </citation>
    <scope>NUCLEOTIDE SEQUENCE [LARGE SCALE GENOMIC DNA]</scope>
    <source>
        <strain evidence="2">93-210</strain>
    </source>
</reference>
<accession>A0ACC0EFE2</accession>
<reference evidence="1 2" key="3">
    <citation type="journal article" date="2022" name="Microbiol. Spectr.">
        <title>Folding features and dynamics of 3D genome architecture in plant fungal pathogens.</title>
        <authorList>
            <person name="Xia C."/>
        </authorList>
    </citation>
    <scope>NUCLEOTIDE SEQUENCE [LARGE SCALE GENOMIC DNA]</scope>
    <source>
        <strain evidence="1 2">93-210</strain>
    </source>
</reference>
<keyword evidence="2" id="KW-1185">Reference proteome</keyword>
<dbReference type="Proteomes" id="UP001060170">
    <property type="component" value="Chromosome 7"/>
</dbReference>